<comment type="similarity">
    <text evidence="1">Belongs to the short-chain dehydrogenases/reductases (SDR) family.</text>
</comment>
<name>A0A8H7AIW1_9EURO</name>
<dbReference type="PANTHER" id="PTHR43639">
    <property type="entry name" value="OXIDOREDUCTASE, SHORT-CHAIN DEHYDROGENASE/REDUCTASE FAMILY (AFU_ORTHOLOGUE AFUA_5G02870)"/>
    <property type="match status" value="1"/>
</dbReference>
<comment type="caution">
    <text evidence="3">The sequence shown here is derived from an EMBL/GenBank/DDBJ whole genome shotgun (WGS) entry which is preliminary data.</text>
</comment>
<dbReference type="GO" id="GO:0016491">
    <property type="term" value="F:oxidoreductase activity"/>
    <property type="evidence" value="ECO:0007669"/>
    <property type="project" value="UniProtKB-KW"/>
</dbReference>
<keyword evidence="4" id="KW-1185">Reference proteome</keyword>
<dbReference type="OrthoDB" id="47007at2759"/>
<dbReference type="AlphaFoldDB" id="A0A8H7AIW1"/>
<reference evidence="3" key="1">
    <citation type="submission" date="2020-02" db="EMBL/GenBank/DDBJ databases">
        <authorList>
            <person name="Palmer J.M."/>
        </authorList>
    </citation>
    <scope>NUCLEOTIDE SEQUENCE</scope>
    <source>
        <strain evidence="3">EPUS1.4</strain>
        <tissue evidence="3">Thallus</tissue>
    </source>
</reference>
<accession>A0A8H7AIW1</accession>
<evidence type="ECO:0000313" key="3">
    <source>
        <dbReference type="EMBL" id="KAF7507861.1"/>
    </source>
</evidence>
<evidence type="ECO:0000256" key="2">
    <source>
        <dbReference type="ARBA" id="ARBA00023002"/>
    </source>
</evidence>
<dbReference type="InterPro" id="IPR036291">
    <property type="entry name" value="NAD(P)-bd_dom_sf"/>
</dbReference>
<dbReference type="Proteomes" id="UP000606974">
    <property type="component" value="Unassembled WGS sequence"/>
</dbReference>
<organism evidence="3 4">
    <name type="scientific">Endocarpon pusillum</name>
    <dbReference type="NCBI Taxonomy" id="364733"/>
    <lineage>
        <taxon>Eukaryota</taxon>
        <taxon>Fungi</taxon>
        <taxon>Dikarya</taxon>
        <taxon>Ascomycota</taxon>
        <taxon>Pezizomycotina</taxon>
        <taxon>Eurotiomycetes</taxon>
        <taxon>Chaetothyriomycetidae</taxon>
        <taxon>Verrucariales</taxon>
        <taxon>Verrucariaceae</taxon>
        <taxon>Endocarpon</taxon>
    </lineage>
</organism>
<dbReference type="Pfam" id="PF00106">
    <property type="entry name" value="adh_short"/>
    <property type="match status" value="1"/>
</dbReference>
<dbReference type="PRINTS" id="PR00081">
    <property type="entry name" value="GDHRDH"/>
</dbReference>
<dbReference type="SUPFAM" id="SSF51735">
    <property type="entry name" value="NAD(P)-binding Rossmann-fold domains"/>
    <property type="match status" value="1"/>
</dbReference>
<protein>
    <submittedName>
        <fullName evidence="3">Uncharacterized protein</fullName>
    </submittedName>
</protein>
<sequence>MSLAGRVALITGASKGLGRATALRLAREGASIVVNYRSDKNGAQEVVEQIGSDRAIAIQADASNVAAVAEMVGRTVARFGKIDILLPFAGMMTPSLLKSTTEEVFDSMNPWLKVSLRCCAALLGHVP</sequence>
<dbReference type="EMBL" id="JAACFV010000062">
    <property type="protein sequence ID" value="KAF7507861.1"/>
    <property type="molecule type" value="Genomic_DNA"/>
</dbReference>
<gene>
    <name evidence="3" type="ORF">GJ744_010025</name>
</gene>
<evidence type="ECO:0000256" key="1">
    <source>
        <dbReference type="ARBA" id="ARBA00006484"/>
    </source>
</evidence>
<dbReference type="InterPro" id="IPR002347">
    <property type="entry name" value="SDR_fam"/>
</dbReference>
<proteinExistence type="inferred from homology"/>
<keyword evidence="2" id="KW-0560">Oxidoreductase</keyword>
<dbReference type="PANTHER" id="PTHR43639:SF1">
    <property type="entry name" value="SHORT-CHAIN DEHYDROGENASE_REDUCTASE FAMILY PROTEIN"/>
    <property type="match status" value="1"/>
</dbReference>
<dbReference type="Gene3D" id="3.40.50.720">
    <property type="entry name" value="NAD(P)-binding Rossmann-like Domain"/>
    <property type="match status" value="1"/>
</dbReference>
<evidence type="ECO:0000313" key="4">
    <source>
        <dbReference type="Proteomes" id="UP000606974"/>
    </source>
</evidence>